<proteinExistence type="predicted"/>
<protein>
    <recommendedName>
        <fullName evidence="1">Condensation domain-containing protein</fullName>
    </recommendedName>
</protein>
<dbReference type="InterPro" id="IPR001242">
    <property type="entry name" value="Condensation_dom"/>
</dbReference>
<feature type="domain" description="Condensation" evidence="1">
    <location>
        <begin position="5"/>
        <end position="269"/>
    </location>
</feature>
<gene>
    <name evidence="2" type="ORF">JYZ213_LOCUS44807</name>
</gene>
<dbReference type="Proteomes" id="UP000663845">
    <property type="component" value="Unassembled WGS sequence"/>
</dbReference>
<comment type="caution">
    <text evidence="2">The sequence shown here is derived from an EMBL/GenBank/DDBJ whole genome shotgun (WGS) entry which is preliminary data.</text>
</comment>
<dbReference type="GO" id="GO:0044550">
    <property type="term" value="P:secondary metabolite biosynthetic process"/>
    <property type="evidence" value="ECO:0007669"/>
    <property type="project" value="TreeGrafter"/>
</dbReference>
<feature type="non-terminal residue" evidence="2">
    <location>
        <position position="1"/>
    </location>
</feature>
<dbReference type="GO" id="GO:0043041">
    <property type="term" value="P:amino acid activation for nonribosomal peptide biosynthetic process"/>
    <property type="evidence" value="ECO:0007669"/>
    <property type="project" value="TreeGrafter"/>
</dbReference>
<dbReference type="GO" id="GO:0005829">
    <property type="term" value="C:cytosol"/>
    <property type="evidence" value="ECO:0007669"/>
    <property type="project" value="TreeGrafter"/>
</dbReference>
<dbReference type="SUPFAM" id="SSF52777">
    <property type="entry name" value="CoA-dependent acyltransferases"/>
    <property type="match status" value="1"/>
</dbReference>
<dbReference type="GO" id="GO:0003824">
    <property type="term" value="F:catalytic activity"/>
    <property type="evidence" value="ECO:0007669"/>
    <property type="project" value="InterPro"/>
</dbReference>
<sequence length="310" mass="35800">ECLEYIDYTVHERLIDMTLSREFWHSELEGYNIEHPLLLPVDRHRLSSDQRSGLASLVEISFDNDVSKSFLNYASSSELTPFQLGLAIFYTFLFKLTHGQTDLCISCLNANRYRSEIQNVLGVFFSTLPYRFQVDAYWSFDELARNVREKCLSILEHSHYPLQHILANLHFNPLDIPFLQSTFDLITFSSEANNLSFNGASLKEMHMEQPNEVAKVDFSVRFAYDPTSTDNQLLCHFICSRDLFDETVVKTMALRLQHLSRQLFSSNSSTSSTDSHFMPITALDLTLFEETEEINNVVFCRQPIVNNEGM</sequence>
<dbReference type="Pfam" id="PF00668">
    <property type="entry name" value="Condensation"/>
    <property type="match status" value="1"/>
</dbReference>
<evidence type="ECO:0000259" key="1">
    <source>
        <dbReference type="Pfam" id="PF00668"/>
    </source>
</evidence>
<organism evidence="2 3">
    <name type="scientific">Adineta steineri</name>
    <dbReference type="NCBI Taxonomy" id="433720"/>
    <lineage>
        <taxon>Eukaryota</taxon>
        <taxon>Metazoa</taxon>
        <taxon>Spiralia</taxon>
        <taxon>Gnathifera</taxon>
        <taxon>Rotifera</taxon>
        <taxon>Eurotatoria</taxon>
        <taxon>Bdelloidea</taxon>
        <taxon>Adinetida</taxon>
        <taxon>Adinetidae</taxon>
        <taxon>Adineta</taxon>
    </lineage>
</organism>
<dbReference type="AlphaFoldDB" id="A0A815V9J1"/>
<name>A0A815V9J1_9BILA</name>
<dbReference type="InterPro" id="IPR023213">
    <property type="entry name" value="CAT-like_dom_sf"/>
</dbReference>
<accession>A0A815V9J1</accession>
<dbReference type="PANTHER" id="PTHR45527">
    <property type="entry name" value="NONRIBOSOMAL PEPTIDE SYNTHETASE"/>
    <property type="match status" value="1"/>
</dbReference>
<dbReference type="Gene3D" id="3.30.559.10">
    <property type="entry name" value="Chloramphenicol acetyltransferase-like domain"/>
    <property type="match status" value="1"/>
</dbReference>
<reference evidence="2" key="1">
    <citation type="submission" date="2021-02" db="EMBL/GenBank/DDBJ databases">
        <authorList>
            <person name="Nowell W R."/>
        </authorList>
    </citation>
    <scope>NUCLEOTIDE SEQUENCE</scope>
</reference>
<evidence type="ECO:0000313" key="3">
    <source>
        <dbReference type="Proteomes" id="UP000663845"/>
    </source>
</evidence>
<dbReference type="GO" id="GO:0031177">
    <property type="term" value="F:phosphopantetheine binding"/>
    <property type="evidence" value="ECO:0007669"/>
    <property type="project" value="TreeGrafter"/>
</dbReference>
<dbReference type="EMBL" id="CAJNOG010003090">
    <property type="protein sequence ID" value="CAF1525192.1"/>
    <property type="molecule type" value="Genomic_DNA"/>
</dbReference>
<dbReference type="Gene3D" id="3.30.559.30">
    <property type="entry name" value="Nonribosomal peptide synthetase, condensation domain"/>
    <property type="match status" value="1"/>
</dbReference>
<evidence type="ECO:0000313" key="2">
    <source>
        <dbReference type="EMBL" id="CAF1525192.1"/>
    </source>
</evidence>
<dbReference type="PANTHER" id="PTHR45527:SF1">
    <property type="entry name" value="FATTY ACID SYNTHASE"/>
    <property type="match status" value="1"/>
</dbReference>